<keyword evidence="4 12" id="KW-0812">Transmembrane</keyword>
<proteinExistence type="predicted"/>
<evidence type="ECO:0000256" key="12">
    <source>
        <dbReference type="SAM" id="Phobius"/>
    </source>
</evidence>
<name>A0AA94XT32_9MICC</name>
<evidence type="ECO:0000313" key="15">
    <source>
        <dbReference type="Proteomes" id="UP001060018"/>
    </source>
</evidence>
<dbReference type="Proteomes" id="UP001060018">
    <property type="component" value="Chromosome"/>
</dbReference>
<dbReference type="InterPro" id="IPR041916">
    <property type="entry name" value="Anti_sigma_zinc_sf"/>
</dbReference>
<evidence type="ECO:0000256" key="2">
    <source>
        <dbReference type="ARBA" id="ARBA00004236"/>
    </source>
</evidence>
<evidence type="ECO:0000259" key="13">
    <source>
        <dbReference type="Pfam" id="PF10099"/>
    </source>
</evidence>
<feature type="region of interest" description="Disordered" evidence="11">
    <location>
        <begin position="1"/>
        <end position="41"/>
    </location>
</feature>
<dbReference type="InterPro" id="IPR051474">
    <property type="entry name" value="Anti-sigma-K/W_factor"/>
</dbReference>
<feature type="compositionally biased region" description="Low complexity" evidence="11">
    <location>
        <begin position="86"/>
        <end position="99"/>
    </location>
</feature>
<keyword evidence="3" id="KW-1003">Cell membrane</keyword>
<dbReference type="EMBL" id="CP102487">
    <property type="protein sequence ID" value="UUX59946.1"/>
    <property type="molecule type" value="Genomic_DNA"/>
</dbReference>
<dbReference type="RefSeq" id="WP_257746074.1">
    <property type="nucleotide sequence ID" value="NZ_CP102487.1"/>
</dbReference>
<keyword evidence="6" id="KW-0805">Transcription regulation</keyword>
<evidence type="ECO:0000256" key="3">
    <source>
        <dbReference type="ARBA" id="ARBA00022475"/>
    </source>
</evidence>
<feature type="transmembrane region" description="Helical" evidence="12">
    <location>
        <begin position="122"/>
        <end position="142"/>
    </location>
</feature>
<evidence type="ECO:0000256" key="6">
    <source>
        <dbReference type="ARBA" id="ARBA00023015"/>
    </source>
</evidence>
<dbReference type="GO" id="GO:0016989">
    <property type="term" value="F:sigma factor antagonist activity"/>
    <property type="evidence" value="ECO:0007669"/>
    <property type="project" value="TreeGrafter"/>
</dbReference>
<organism evidence="14 15">
    <name type="scientific">Glutamicibacter halophytocola</name>
    <dbReference type="NCBI Taxonomy" id="1933880"/>
    <lineage>
        <taxon>Bacteria</taxon>
        <taxon>Bacillati</taxon>
        <taxon>Actinomycetota</taxon>
        <taxon>Actinomycetes</taxon>
        <taxon>Micrococcales</taxon>
        <taxon>Micrococcaceae</taxon>
        <taxon>Glutamicibacter</taxon>
    </lineage>
</organism>
<comment type="subcellular location">
    <subcellularLocation>
        <location evidence="2">Cell membrane</location>
    </subcellularLocation>
    <subcellularLocation>
        <location evidence="1">Membrane</location>
        <topology evidence="1">Single-pass membrane protein</topology>
    </subcellularLocation>
</comment>
<dbReference type="GO" id="GO:0006417">
    <property type="term" value="P:regulation of translation"/>
    <property type="evidence" value="ECO:0007669"/>
    <property type="project" value="TreeGrafter"/>
</dbReference>
<dbReference type="Pfam" id="PF10099">
    <property type="entry name" value="RskA_C"/>
    <property type="match status" value="1"/>
</dbReference>
<evidence type="ECO:0000256" key="11">
    <source>
        <dbReference type="SAM" id="MobiDB-lite"/>
    </source>
</evidence>
<evidence type="ECO:0000256" key="7">
    <source>
        <dbReference type="ARBA" id="ARBA00023136"/>
    </source>
</evidence>
<accession>A0AA94XT32</accession>
<reference evidence="14" key="1">
    <citation type="journal article" date="2022" name="Pest Manag. Sci.">
        <title>Glutamicibacter halophytocola-mediated host fitness of potato tuber moth on Solanaceae crops.</title>
        <authorList>
            <person name="Wang W."/>
            <person name="Xiao G."/>
            <person name="Du G."/>
            <person name="Chang L."/>
            <person name="Yang Y."/>
            <person name="Ye J."/>
            <person name="Chen B."/>
        </authorList>
    </citation>
    <scope>NUCLEOTIDE SEQUENCE</scope>
    <source>
        <strain evidence="14">S2</strain>
    </source>
</reference>
<dbReference type="PANTHER" id="PTHR37461:SF1">
    <property type="entry name" value="ANTI-SIGMA-K FACTOR RSKA"/>
    <property type="match status" value="1"/>
</dbReference>
<keyword evidence="8" id="KW-0804">Transcription</keyword>
<evidence type="ECO:0000256" key="1">
    <source>
        <dbReference type="ARBA" id="ARBA00004167"/>
    </source>
</evidence>
<feature type="domain" description="Anti-sigma K factor RskA C-terminal" evidence="13">
    <location>
        <begin position="126"/>
        <end position="269"/>
    </location>
</feature>
<feature type="compositionally biased region" description="Basic and acidic residues" evidence="11">
    <location>
        <begin position="17"/>
        <end position="27"/>
    </location>
</feature>
<dbReference type="InterPro" id="IPR018764">
    <property type="entry name" value="RskA_C"/>
</dbReference>
<feature type="region of interest" description="Disordered" evidence="11">
    <location>
        <begin position="77"/>
        <end position="115"/>
    </location>
</feature>
<evidence type="ECO:0000256" key="10">
    <source>
        <dbReference type="ARBA" id="ARBA00030803"/>
    </source>
</evidence>
<dbReference type="GO" id="GO:0005886">
    <property type="term" value="C:plasma membrane"/>
    <property type="evidence" value="ECO:0007669"/>
    <property type="project" value="UniProtKB-SubCell"/>
</dbReference>
<evidence type="ECO:0000256" key="5">
    <source>
        <dbReference type="ARBA" id="ARBA00022989"/>
    </source>
</evidence>
<dbReference type="AlphaFoldDB" id="A0AA94XT32"/>
<evidence type="ECO:0000256" key="4">
    <source>
        <dbReference type="ARBA" id="ARBA00022692"/>
    </source>
</evidence>
<protein>
    <recommendedName>
        <fullName evidence="10">Regulator of SigK</fullName>
    </recommendedName>
    <alternativeName>
        <fullName evidence="9">Sigma-K anti-sigma factor RskA</fullName>
    </alternativeName>
</protein>
<keyword evidence="5 12" id="KW-1133">Transmembrane helix</keyword>
<evidence type="ECO:0000313" key="14">
    <source>
        <dbReference type="EMBL" id="UUX59946.1"/>
    </source>
</evidence>
<sequence length="274" mass="28340">MDKHENELANSFALDALGDKEREELLHGQEPSPQARGELDALQETAGLLGLAAAPVAPPARLKNSVMDAIRQTKQLEPVEDISSVEDSAPAADAPSAAEQESGPSVPPGTVEHGGGRGTQRFFALAAGVLLLAAVALGGLAINQNSEQRELESQMAAMAAHQEELARIISAPDTQSKTQTLEDGARITLSYSAGEGLMAVSTSGMPSLPSDKGYELWLISSDGAVSAGMLDGSNANGMMLVSDPMKGMTHFGISVEPATGSPAPTTEPIMVQSL</sequence>
<dbReference type="Gene3D" id="1.10.10.1320">
    <property type="entry name" value="Anti-sigma factor, zinc-finger domain"/>
    <property type="match status" value="1"/>
</dbReference>
<evidence type="ECO:0000256" key="8">
    <source>
        <dbReference type="ARBA" id="ARBA00023163"/>
    </source>
</evidence>
<evidence type="ECO:0000256" key="9">
    <source>
        <dbReference type="ARBA" id="ARBA00029829"/>
    </source>
</evidence>
<keyword evidence="7 12" id="KW-0472">Membrane</keyword>
<gene>
    <name evidence="14" type="ORF">NUH22_04825</name>
</gene>
<dbReference type="PANTHER" id="PTHR37461">
    <property type="entry name" value="ANTI-SIGMA-K FACTOR RSKA"/>
    <property type="match status" value="1"/>
</dbReference>